<accession>A0A0F9UYK6</accession>
<reference evidence="1" key="1">
    <citation type="journal article" date="2015" name="Nature">
        <title>Complex archaea that bridge the gap between prokaryotes and eukaryotes.</title>
        <authorList>
            <person name="Spang A."/>
            <person name="Saw J.H."/>
            <person name="Jorgensen S.L."/>
            <person name="Zaremba-Niedzwiedzka K."/>
            <person name="Martijn J."/>
            <person name="Lind A.E."/>
            <person name="van Eijk R."/>
            <person name="Schleper C."/>
            <person name="Guy L."/>
            <person name="Ettema T.J."/>
        </authorList>
    </citation>
    <scope>NUCLEOTIDE SEQUENCE</scope>
</reference>
<evidence type="ECO:0000313" key="1">
    <source>
        <dbReference type="EMBL" id="KKN96794.1"/>
    </source>
</evidence>
<protein>
    <submittedName>
        <fullName evidence="1">Uncharacterized protein</fullName>
    </submittedName>
</protein>
<name>A0A0F9UYK6_9ZZZZ</name>
<dbReference type="AlphaFoldDB" id="A0A0F9UYK6"/>
<gene>
    <name evidence="1" type="ORF">LCGC14_0164380</name>
</gene>
<organism evidence="1">
    <name type="scientific">marine sediment metagenome</name>
    <dbReference type="NCBI Taxonomy" id="412755"/>
    <lineage>
        <taxon>unclassified sequences</taxon>
        <taxon>metagenomes</taxon>
        <taxon>ecological metagenomes</taxon>
    </lineage>
</organism>
<comment type="caution">
    <text evidence="1">The sequence shown here is derived from an EMBL/GenBank/DDBJ whole genome shotgun (WGS) entry which is preliminary data.</text>
</comment>
<proteinExistence type="predicted"/>
<dbReference type="EMBL" id="LAZR01000062">
    <property type="protein sequence ID" value="KKN96794.1"/>
    <property type="molecule type" value="Genomic_DNA"/>
</dbReference>
<sequence>MHLYMLYCLTTHRAFLWHSPKRDDTAAVAKAKTLLVKGGHGKLYKGPTGVDEMDFLENVYGPL</sequence>